<protein>
    <submittedName>
        <fullName evidence="1">Uncharacterized protein</fullName>
    </submittedName>
</protein>
<dbReference type="Proteomes" id="UP000799771">
    <property type="component" value="Unassembled WGS sequence"/>
</dbReference>
<organism evidence="1 2">
    <name type="scientific">Dothidotthia symphoricarpi CBS 119687</name>
    <dbReference type="NCBI Taxonomy" id="1392245"/>
    <lineage>
        <taxon>Eukaryota</taxon>
        <taxon>Fungi</taxon>
        <taxon>Dikarya</taxon>
        <taxon>Ascomycota</taxon>
        <taxon>Pezizomycotina</taxon>
        <taxon>Dothideomycetes</taxon>
        <taxon>Pleosporomycetidae</taxon>
        <taxon>Pleosporales</taxon>
        <taxon>Dothidotthiaceae</taxon>
        <taxon>Dothidotthia</taxon>
    </lineage>
</organism>
<keyword evidence="2" id="KW-1185">Reference proteome</keyword>
<proteinExistence type="predicted"/>
<evidence type="ECO:0000313" key="1">
    <source>
        <dbReference type="EMBL" id="KAF2123812.1"/>
    </source>
</evidence>
<dbReference type="RefSeq" id="XP_033518206.1">
    <property type="nucleotide sequence ID" value="XM_033673168.1"/>
</dbReference>
<gene>
    <name evidence="1" type="ORF">P153DRAFT_435739</name>
</gene>
<evidence type="ECO:0000313" key="2">
    <source>
        <dbReference type="Proteomes" id="UP000799771"/>
    </source>
</evidence>
<accession>A0A6A5ZVP9</accession>
<name>A0A6A5ZVP9_9PLEO</name>
<dbReference type="AlphaFoldDB" id="A0A6A5ZVP9"/>
<dbReference type="EMBL" id="ML977522">
    <property type="protein sequence ID" value="KAF2123812.1"/>
    <property type="molecule type" value="Genomic_DNA"/>
</dbReference>
<reference evidence="1" key="1">
    <citation type="journal article" date="2020" name="Stud. Mycol.">
        <title>101 Dothideomycetes genomes: a test case for predicting lifestyles and emergence of pathogens.</title>
        <authorList>
            <person name="Haridas S."/>
            <person name="Albert R."/>
            <person name="Binder M."/>
            <person name="Bloem J."/>
            <person name="Labutti K."/>
            <person name="Salamov A."/>
            <person name="Andreopoulos B."/>
            <person name="Baker S."/>
            <person name="Barry K."/>
            <person name="Bills G."/>
            <person name="Bluhm B."/>
            <person name="Cannon C."/>
            <person name="Castanera R."/>
            <person name="Culley D."/>
            <person name="Daum C."/>
            <person name="Ezra D."/>
            <person name="Gonzalez J."/>
            <person name="Henrissat B."/>
            <person name="Kuo A."/>
            <person name="Liang C."/>
            <person name="Lipzen A."/>
            <person name="Lutzoni F."/>
            <person name="Magnuson J."/>
            <person name="Mondo S."/>
            <person name="Nolan M."/>
            <person name="Ohm R."/>
            <person name="Pangilinan J."/>
            <person name="Park H.-J."/>
            <person name="Ramirez L."/>
            <person name="Alfaro M."/>
            <person name="Sun H."/>
            <person name="Tritt A."/>
            <person name="Yoshinaga Y."/>
            <person name="Zwiers L.-H."/>
            <person name="Turgeon B."/>
            <person name="Goodwin S."/>
            <person name="Spatafora J."/>
            <person name="Crous P."/>
            <person name="Grigoriev I."/>
        </authorList>
    </citation>
    <scope>NUCLEOTIDE SEQUENCE</scope>
    <source>
        <strain evidence="1">CBS 119687</strain>
    </source>
</reference>
<dbReference type="GeneID" id="54413600"/>
<sequence>MARLADFTAFLSSIQAELCAGSKRLWFSASAITMGNWGITSMNIEKWVSNAELVAISCINPSLSSSVQLGAEVSQRLASLNVTLILDNFIPLDSNIECTFLAQLNQSLGN</sequence>